<dbReference type="Proteomes" id="UP000663829">
    <property type="component" value="Unassembled WGS sequence"/>
</dbReference>
<feature type="region of interest" description="Disordered" evidence="1">
    <location>
        <begin position="1"/>
        <end position="35"/>
    </location>
</feature>
<evidence type="ECO:0000313" key="2">
    <source>
        <dbReference type="EMBL" id="CAF1224316.1"/>
    </source>
</evidence>
<evidence type="ECO:0000313" key="3">
    <source>
        <dbReference type="EMBL" id="CAF3987358.1"/>
    </source>
</evidence>
<protein>
    <recommendedName>
        <fullName evidence="5">WASH complex subunit FAM21</fullName>
    </recommendedName>
</protein>
<organism evidence="2 4">
    <name type="scientific">Didymodactylos carnosus</name>
    <dbReference type="NCBI Taxonomy" id="1234261"/>
    <lineage>
        <taxon>Eukaryota</taxon>
        <taxon>Metazoa</taxon>
        <taxon>Spiralia</taxon>
        <taxon>Gnathifera</taxon>
        <taxon>Rotifera</taxon>
        <taxon>Eurotatoria</taxon>
        <taxon>Bdelloidea</taxon>
        <taxon>Philodinida</taxon>
        <taxon>Philodinidae</taxon>
        <taxon>Didymodactylos</taxon>
    </lineage>
</organism>
<feature type="compositionally biased region" description="Polar residues" evidence="1">
    <location>
        <begin position="710"/>
        <end position="726"/>
    </location>
</feature>
<name>A0A814Y4I3_9BILA</name>
<evidence type="ECO:0000313" key="4">
    <source>
        <dbReference type="Proteomes" id="UP000663829"/>
    </source>
</evidence>
<evidence type="ECO:0008006" key="5">
    <source>
        <dbReference type="Google" id="ProtNLM"/>
    </source>
</evidence>
<dbReference type="Proteomes" id="UP000681722">
    <property type="component" value="Unassembled WGS sequence"/>
</dbReference>
<sequence length="1434" mass="157998">MEQQFIPPPPPPPPFPFEQPPVQIQQSSPQQQQTQVQTESRIWLHPWTSDEIRQNASIWSLASDAGLLLHLEQFSTKLTERAETIRHHLNQTAQAVKATHTRVQNSLNEFTALANTQFIENRVYDDDESTISKKDEQQTSQSSSSPTGDPQHDNVRILQKFVESIQSGLSILDTHFERVDTTQVLPQVNGVQDDFYDDGMVIDAMLEPKDPYVLRLLPYLIGTAEFIEDDYVGLKEIDEKEIEDEHYAFEPSPIKNDSDSVIGSSETESINGEYDAPVKQVIVPTGHSKLNERDLFAKEEEEEAGFFTSNKTATTDLFPKTTSQQQPQLNDAENDDLFGISSQPPSTVAPKFKNLFNQQSADEEINETDDVFGIITTKPTSSLFPTQPPTSNLFESNTDDKDLFGETTVENGNIATLPSKERTVTGGVSMLSPSTQIKDSDGKTELQKAVERRRKQINLDKDITENNDDDVPERVQPRVQSLKPPLTSNKQDAISALVPQPLSTAPQPQPPTTSVLNMLNPKPSSLFVDTPTDNEDDDDGLFTATTVKKLPTTKSVEPSYDIFNTKKKTLFDDVEEDTDSSFSFGIKQKPTTVIPTIAPTQVEAKTFLDVEDDSDDDLFGVKPIAKKTTATAPAVTTIPIKSVLTSPQLDDEDNDRDDLFGIKKTSTTKTSVLTVNPPVQPQSTDISTGIIPNRQMAQDSSDEDDLFGPSRSSTKQPIPTISSTTIPKKQENIVDNKKLSTPSVIQTKSQPPVATTQQKILATSPSSDDDLFPSIIKSTTESTFSGVKVLPPLQTTMITEKKTVQSPLAMSPSSDEDLFGPLKKVDTNDDKLAISSTITKSQQTPLSTAPLSIPPTTVVSSPTAVISSPDDDENLFGITGLKPVVQKIVDATPITPIKSVSEIQSSKPLDLPDEDDSDLFGIKSKPSPIEIKNNKNLTEIKSPLVIKPDEKTDLIKKHPVIETRPAAKNEAKKQVNILEDDSDEELFGDKNKTKSIKSKISSIEKENNDETKNKKPDVINQDEKVKTNVKQLSSLLKINPSALMPGAIRPKSSSVLIEKEEDDKLLTTSEVASKEDESTTKSISSNVVKDRTPSIVNTELTQDQTMLNILKDKAKLASTARRTPPSRKTRTTPSATAIANDDLFQLSSTIDESSEILPEKLPSPEIVTKSPVIPVIEPKLVPPTTVVDIKKTKIQIDDDDDDLFGIGGSKNGSITAAAATTTTANAQIDSSKSLLVSVPSIFDDNKIKLKKEQKKFSIFDSDNEEDDDDLFGKIKIHQMVQLSRRQTRQVNKMFIHDLNNLQFCIFLFCLQSIKPAEKVVPSTATKSKGSAVFDNDVDDLLKPVTKKQSSGKQSVQSLEDDIFGDIKIPKKETNKAKKDWSIMNTKQTTNNIDTDDLFGSTTTSTSKSKQSSSSKMVNISDDIFDDPLNLMKKT</sequence>
<comment type="caution">
    <text evidence="2">The sequence shown here is derived from an EMBL/GenBank/DDBJ whole genome shotgun (WGS) entry which is preliminary data.</text>
</comment>
<gene>
    <name evidence="2" type="ORF">GPM918_LOCUS24847</name>
    <name evidence="3" type="ORF">SRO942_LOCUS24847</name>
</gene>
<proteinExistence type="predicted"/>
<feature type="region of interest" description="Disordered" evidence="1">
    <location>
        <begin position="1390"/>
        <end position="1418"/>
    </location>
</feature>
<feature type="compositionally biased region" description="Low complexity" evidence="1">
    <location>
        <begin position="20"/>
        <end position="35"/>
    </location>
</feature>
<feature type="region of interest" description="Disordered" evidence="1">
    <location>
        <begin position="378"/>
        <end position="400"/>
    </location>
</feature>
<feature type="region of interest" description="Disordered" evidence="1">
    <location>
        <begin position="997"/>
        <end position="1020"/>
    </location>
</feature>
<accession>A0A814Y4I3</accession>
<feature type="region of interest" description="Disordered" evidence="1">
    <location>
        <begin position="696"/>
        <end position="726"/>
    </location>
</feature>
<feature type="compositionally biased region" description="Low complexity" evidence="1">
    <location>
        <begin position="1400"/>
        <end position="1415"/>
    </location>
</feature>
<dbReference type="EMBL" id="CAJNOQ010009411">
    <property type="protein sequence ID" value="CAF1224316.1"/>
    <property type="molecule type" value="Genomic_DNA"/>
</dbReference>
<dbReference type="OrthoDB" id="751084at2759"/>
<reference evidence="2" key="1">
    <citation type="submission" date="2021-02" db="EMBL/GenBank/DDBJ databases">
        <authorList>
            <person name="Nowell W R."/>
        </authorList>
    </citation>
    <scope>NUCLEOTIDE SEQUENCE</scope>
</reference>
<keyword evidence="4" id="KW-1185">Reference proteome</keyword>
<feature type="region of interest" description="Disordered" evidence="1">
    <location>
        <begin position="301"/>
        <end position="334"/>
    </location>
</feature>
<feature type="compositionally biased region" description="Polar residues" evidence="1">
    <location>
        <begin position="307"/>
        <end position="331"/>
    </location>
</feature>
<feature type="region of interest" description="Disordered" evidence="1">
    <location>
        <begin position="127"/>
        <end position="152"/>
    </location>
</feature>
<feature type="compositionally biased region" description="Pro residues" evidence="1">
    <location>
        <begin position="1"/>
        <end position="19"/>
    </location>
</feature>
<feature type="region of interest" description="Disordered" evidence="1">
    <location>
        <begin position="454"/>
        <end position="488"/>
    </location>
</feature>
<feature type="compositionally biased region" description="Polar residues" evidence="1">
    <location>
        <begin position="378"/>
        <end position="396"/>
    </location>
</feature>
<evidence type="ECO:0000256" key="1">
    <source>
        <dbReference type="SAM" id="MobiDB-lite"/>
    </source>
</evidence>
<dbReference type="EMBL" id="CAJOBC010009413">
    <property type="protein sequence ID" value="CAF3987358.1"/>
    <property type="molecule type" value="Genomic_DNA"/>
</dbReference>
<feature type="compositionally biased region" description="Basic and acidic residues" evidence="1">
    <location>
        <begin position="1002"/>
        <end position="1020"/>
    </location>
</feature>